<evidence type="ECO:0000256" key="3">
    <source>
        <dbReference type="ARBA" id="ARBA00022471"/>
    </source>
</evidence>
<evidence type="ECO:0000256" key="5">
    <source>
        <dbReference type="ARBA" id="ARBA00022729"/>
    </source>
</evidence>
<evidence type="ECO:0000313" key="8">
    <source>
        <dbReference type="Proteomes" id="UP001497516"/>
    </source>
</evidence>
<feature type="signal peptide" evidence="6">
    <location>
        <begin position="1"/>
        <end position="28"/>
    </location>
</feature>
<accession>A0AAV2E2Z1</accession>
<dbReference type="GO" id="GO:0060320">
    <property type="term" value="P:rejection of self pollen"/>
    <property type="evidence" value="ECO:0007669"/>
    <property type="project" value="UniProtKB-KW"/>
</dbReference>
<keyword evidence="5 6" id="KW-0732">Signal</keyword>
<evidence type="ECO:0000313" key="7">
    <source>
        <dbReference type="EMBL" id="CAL1379930.1"/>
    </source>
</evidence>
<organism evidence="7 8">
    <name type="scientific">Linum trigynum</name>
    <dbReference type="NCBI Taxonomy" id="586398"/>
    <lineage>
        <taxon>Eukaryota</taxon>
        <taxon>Viridiplantae</taxon>
        <taxon>Streptophyta</taxon>
        <taxon>Embryophyta</taxon>
        <taxon>Tracheophyta</taxon>
        <taxon>Spermatophyta</taxon>
        <taxon>Magnoliopsida</taxon>
        <taxon>eudicotyledons</taxon>
        <taxon>Gunneridae</taxon>
        <taxon>Pentapetalae</taxon>
        <taxon>rosids</taxon>
        <taxon>fabids</taxon>
        <taxon>Malpighiales</taxon>
        <taxon>Linaceae</taxon>
        <taxon>Linum</taxon>
    </lineage>
</organism>
<sequence length="132" mass="14669">MIINQPAASVVLLATMVLIIMMARPAVQEERIHVSNKLSSKILIAHCHSKDDDLGARAIPLGEEISWKFGATAGTLFWCNLAVEDRRLSFVSYDSWDASKDSEYWDVREDGVHGTRMDGGGGIFVGGWRQIY</sequence>
<keyword evidence="4 6" id="KW-0964">Secreted</keyword>
<dbReference type="AlphaFoldDB" id="A0AAV2E2Z1"/>
<evidence type="ECO:0000256" key="1">
    <source>
        <dbReference type="ARBA" id="ARBA00004613"/>
    </source>
</evidence>
<dbReference type="PANTHER" id="PTHR31232">
    <property type="match status" value="1"/>
</dbReference>
<reference evidence="7 8" key="1">
    <citation type="submission" date="2024-04" db="EMBL/GenBank/DDBJ databases">
        <authorList>
            <person name="Fracassetti M."/>
        </authorList>
    </citation>
    <scope>NUCLEOTIDE SEQUENCE [LARGE SCALE GENOMIC DNA]</scope>
</reference>
<proteinExistence type="inferred from homology"/>
<dbReference type="Pfam" id="PF05938">
    <property type="entry name" value="Self-incomp_S1"/>
    <property type="match status" value="1"/>
</dbReference>
<feature type="chain" id="PRO_5043106344" description="S-protein homolog" evidence="6">
    <location>
        <begin position="29"/>
        <end position="132"/>
    </location>
</feature>
<gene>
    <name evidence="7" type="ORF">LTRI10_LOCUS21416</name>
</gene>
<comment type="subcellular location">
    <subcellularLocation>
        <location evidence="1 6">Secreted</location>
    </subcellularLocation>
</comment>
<evidence type="ECO:0000256" key="2">
    <source>
        <dbReference type="ARBA" id="ARBA00005581"/>
    </source>
</evidence>
<name>A0AAV2E2Z1_9ROSI</name>
<keyword evidence="8" id="KW-1185">Reference proteome</keyword>
<dbReference type="PANTHER" id="PTHR31232:SF18">
    <property type="entry name" value="S-PROTEIN HOMOLOG"/>
    <property type="match status" value="1"/>
</dbReference>
<dbReference type="GO" id="GO:0005576">
    <property type="term" value="C:extracellular region"/>
    <property type="evidence" value="ECO:0007669"/>
    <property type="project" value="UniProtKB-SubCell"/>
</dbReference>
<dbReference type="EMBL" id="OZ034817">
    <property type="protein sequence ID" value="CAL1379930.1"/>
    <property type="molecule type" value="Genomic_DNA"/>
</dbReference>
<evidence type="ECO:0000256" key="6">
    <source>
        <dbReference type="RuleBase" id="RU367044"/>
    </source>
</evidence>
<protein>
    <recommendedName>
        <fullName evidence="6">S-protein homolog</fullName>
    </recommendedName>
</protein>
<dbReference type="Proteomes" id="UP001497516">
    <property type="component" value="Chromosome 4"/>
</dbReference>
<keyword evidence="3 6" id="KW-0713">Self-incompatibility</keyword>
<comment type="similarity">
    <text evidence="2 6">Belongs to the plant self-incompatibility (S1) protein family.</text>
</comment>
<evidence type="ECO:0000256" key="4">
    <source>
        <dbReference type="ARBA" id="ARBA00022525"/>
    </source>
</evidence>
<dbReference type="InterPro" id="IPR010264">
    <property type="entry name" value="Self-incomp_S1"/>
</dbReference>